<gene>
    <name evidence="3" type="ORF">F3K53_07680</name>
</gene>
<comment type="caution">
    <text evidence="3">The sequence shown here is derived from an EMBL/GenBank/DDBJ whole genome shotgun (WGS) entry which is preliminary data.</text>
</comment>
<feature type="region of interest" description="Disordered" evidence="1">
    <location>
        <begin position="958"/>
        <end position="979"/>
    </location>
</feature>
<dbReference type="Proteomes" id="UP000323909">
    <property type="component" value="Unassembled WGS sequence"/>
</dbReference>
<dbReference type="InterPro" id="IPR046673">
    <property type="entry name" value="ToxA_N"/>
</dbReference>
<name>A0A5M8FEW4_PSEVE</name>
<dbReference type="Pfam" id="PF20178">
    <property type="entry name" value="ToxA_N"/>
    <property type="match status" value="1"/>
</dbReference>
<evidence type="ECO:0000313" key="3">
    <source>
        <dbReference type="EMBL" id="KAA6183209.1"/>
    </source>
</evidence>
<evidence type="ECO:0000313" key="4">
    <source>
        <dbReference type="Proteomes" id="UP000323909"/>
    </source>
</evidence>
<dbReference type="AlphaFoldDB" id="A0A5M8FEW4"/>
<dbReference type="EMBL" id="VWXT01000094">
    <property type="protein sequence ID" value="KAA6183209.1"/>
    <property type="molecule type" value="Genomic_DNA"/>
</dbReference>
<organism evidence="3 4">
    <name type="scientific">Pseudomonas veronii</name>
    <dbReference type="NCBI Taxonomy" id="76761"/>
    <lineage>
        <taxon>Bacteria</taxon>
        <taxon>Pseudomonadati</taxon>
        <taxon>Pseudomonadota</taxon>
        <taxon>Gammaproteobacteria</taxon>
        <taxon>Pseudomonadales</taxon>
        <taxon>Pseudomonadaceae</taxon>
        <taxon>Pseudomonas</taxon>
    </lineage>
</organism>
<reference evidence="3 4" key="1">
    <citation type="submission" date="2019-09" db="EMBL/GenBank/DDBJ databases">
        <title>Genomic sequencing of 4 copper resistant soil isolates.</title>
        <authorList>
            <person name="Havryliuk O."/>
        </authorList>
    </citation>
    <scope>NUCLEOTIDE SEQUENCE [LARGE SCALE GENOMIC DNA]</scope>
    <source>
        <strain evidence="3 4">UKR4</strain>
    </source>
</reference>
<protein>
    <recommendedName>
        <fullName evidence="2">Dermonecrotic toxin N-terminal domain-containing protein</fullName>
    </recommendedName>
</protein>
<accession>A0A5M8FEW4</accession>
<sequence length="1221" mass="133023">MAIALKNPDFQNWLKEKGITPASIVILPDTNAISAAINHHRVTFSLNDNSGWSTVAGPILAASKVVTSNGQDTVHYNDAFIDTTELGKVADFYGVPDLAPATVKELDRTRTFAPIASTDTDRSPAVRGEQALAVQQRTVANIYKRHERIAHPAAPGDAELVQNFTREWQKKTAGGVPGMVKVPTQTVLGQWLALYRSELERPVVQGWLREQKIDPGTLKITPSTGALSASVDGVLKHFSLTDSSGWRQIAGPLLEIAKVIAPDANQPLNVSFGTNSMAASLKTVAKFYAERDPANVDGSRTRIAQLNSQKTFDAPATEKQSAQALETQRTKAEKVYAEAPQKLAFTKLATGVAQAYPNPRAEARQQAENILRAHLPKDELAKLEPLNADNLYLHRFHGNAAAGTTDKTLSGRQFNVEPSLSKTLTEAVLANFSEQDWLPGVLDADAAIYTVGPGQTAKNGHYGEGNEIRLAPSVFMRGVADANLQSRVTEQITQFWKTLGTDYRTVQKGNFVNQARQQLKAFELKTPAEQALQAAEHTFTRDDYTLVMAAANVPLDEKAPTTVEQLQTESPAKGKLRAHVFDINGYPSNIIRLADLDDGQSNYENNRRDGRQILYIPDATPAFVRFDSLKKMDEWVVEQAKDPQKREALASHFSLYNRQDGGLFGKYGVDSSLAHLANGDWENWEGKTIDRGNVKIDGDVFTHLQNEAKERMTSDADTVIKSNSEVTRDTWLNDLSAAAGLFGKLAPLGAPIAGIAVLTGAAELTIGAEKNRSGDTQAERTDGAWKVFDGTLNTLFSAGASGAVKDPFELPAEEPLPPGKPTIAVDENEIKAPQAGGSGNRPTPGIPDLTVNRFRMPSSSLVKMSEHAVPNGEQFIANTTPDAMGVYRVTDSEGKRWNFVRHTDETGRSKVFEIESAYRMGDSATSIISPATGRAVMRVHPGREGEWVRAPADGGMRIKWPWERTPSPTPSDEMKSPRSFASQFGDHDDKLLPFAQRADELLKFNDAIHYTLGSKNYEANGAIKANTIVSWSIDDTGFSVEPSEKAQITQHSSSEYSPNFLLDLNRNPYAVTTKENGLSVTHQLNAGASTSEGIREARLKQFEETIADPDLRARISEVAHQGALGPGSSNLNGTTLQDGYYFAADDTQFHIDHDPAKNLVNVRITAKGHLSNPGQDLSRVPGAEITITRFFTIRESNELGSSYAIDKNAPSHIAVSIAPNP</sequence>
<proteinExistence type="predicted"/>
<dbReference type="RefSeq" id="WP_150055013.1">
    <property type="nucleotide sequence ID" value="NZ_VWXT01000094.1"/>
</dbReference>
<evidence type="ECO:0000256" key="1">
    <source>
        <dbReference type="SAM" id="MobiDB-lite"/>
    </source>
</evidence>
<feature type="domain" description="Dermonecrotic toxin N-terminal" evidence="2">
    <location>
        <begin position="354"/>
        <end position="656"/>
    </location>
</feature>
<evidence type="ECO:0000259" key="2">
    <source>
        <dbReference type="Pfam" id="PF20178"/>
    </source>
</evidence>